<evidence type="ECO:0000256" key="4">
    <source>
        <dbReference type="ARBA" id="ARBA00022840"/>
    </source>
</evidence>
<dbReference type="CDD" id="cd03220">
    <property type="entry name" value="ABC_KpsT_Wzt"/>
    <property type="match status" value="1"/>
</dbReference>
<evidence type="ECO:0000313" key="6">
    <source>
        <dbReference type="EMBL" id="RAI36551.1"/>
    </source>
</evidence>
<dbReference type="PROSITE" id="PS00211">
    <property type="entry name" value="ABC_TRANSPORTER_1"/>
    <property type="match status" value="1"/>
</dbReference>
<sequence>MSRTALNVDRVGKCYVDYGSSLKRFASWFGFETARKREYWAVRDVSFSLPAGETIAIIGANGAGKSTLLRLVTGTTRPTTGTISVGGRVSAILELGLGFNPEFSGRQNVYQAGGLMGLSPGELTTLMPKIEDFAELKDFFDLPLRVYSSGMQARLAFSIASAVRPDLLIVDEVLSVGDSYFQHKSFDRIRQFKAKGTSIVLVTHSTGDVRALCDRAILLDKGGVVKDGLPDEVVDFYNAMIAQKENEKLTIEQRRDKYGWLMTKSGDEKATLKEMSLADASTGRPVSTAIIGQVLDILCTIEINAPIDRLVIGHLLRDRTGHVVWGTNTWYTKQVLTDLLPGQVVKSRFRIPCNLGPGSYSITYNLVSSYTKMENNYESHDNYFVFDVVNVNLPTFAGTSWLDAKIDIEVS</sequence>
<dbReference type="InterPro" id="IPR050683">
    <property type="entry name" value="Bact_Polysacc_Export_ATP-bd"/>
</dbReference>
<name>A0A327KEJ0_9BRAD</name>
<evidence type="ECO:0000259" key="5">
    <source>
        <dbReference type="PROSITE" id="PS50893"/>
    </source>
</evidence>
<evidence type="ECO:0000256" key="3">
    <source>
        <dbReference type="ARBA" id="ARBA00022741"/>
    </source>
</evidence>
<dbReference type="PANTHER" id="PTHR46743">
    <property type="entry name" value="TEICHOIC ACIDS EXPORT ATP-BINDING PROTEIN TAGH"/>
    <property type="match status" value="1"/>
</dbReference>
<keyword evidence="7" id="KW-1185">Reference proteome</keyword>
<accession>A0A327KEJ0</accession>
<protein>
    <submittedName>
        <fullName evidence="6">Sugar ABC transporter ATP-binding protein</fullName>
    </submittedName>
</protein>
<dbReference type="InterPro" id="IPR003593">
    <property type="entry name" value="AAA+_ATPase"/>
</dbReference>
<reference evidence="6 7" key="1">
    <citation type="submission" date="2017-07" db="EMBL/GenBank/DDBJ databases">
        <title>Draft Genome Sequences of Select Purple Nonsulfur Bacteria.</title>
        <authorList>
            <person name="Lasarre B."/>
            <person name="Mckinlay J.B."/>
        </authorList>
    </citation>
    <scope>NUCLEOTIDE SEQUENCE [LARGE SCALE GENOMIC DNA]</scope>
    <source>
        <strain evidence="6 7">DSM 5909</strain>
    </source>
</reference>
<feature type="domain" description="ABC transporter" evidence="5">
    <location>
        <begin position="23"/>
        <end position="246"/>
    </location>
</feature>
<dbReference type="Gene3D" id="2.70.50.60">
    <property type="entry name" value="abc- transporter (atp binding component) like domain"/>
    <property type="match status" value="1"/>
</dbReference>
<evidence type="ECO:0000256" key="2">
    <source>
        <dbReference type="ARBA" id="ARBA00022448"/>
    </source>
</evidence>
<proteinExistence type="inferred from homology"/>
<dbReference type="Pfam" id="PF14524">
    <property type="entry name" value="Wzt_C"/>
    <property type="match status" value="1"/>
</dbReference>
<dbReference type="Gene3D" id="3.40.50.300">
    <property type="entry name" value="P-loop containing nucleotide triphosphate hydrolases"/>
    <property type="match status" value="1"/>
</dbReference>
<evidence type="ECO:0000313" key="7">
    <source>
        <dbReference type="Proteomes" id="UP000249130"/>
    </source>
</evidence>
<organism evidence="6 7">
    <name type="scientific">Rhodoplanes roseus</name>
    <dbReference type="NCBI Taxonomy" id="29409"/>
    <lineage>
        <taxon>Bacteria</taxon>
        <taxon>Pseudomonadati</taxon>
        <taxon>Pseudomonadota</taxon>
        <taxon>Alphaproteobacteria</taxon>
        <taxon>Hyphomicrobiales</taxon>
        <taxon>Nitrobacteraceae</taxon>
        <taxon>Rhodoplanes</taxon>
    </lineage>
</organism>
<dbReference type="InterPro" id="IPR003439">
    <property type="entry name" value="ABC_transporter-like_ATP-bd"/>
</dbReference>
<dbReference type="Proteomes" id="UP000249130">
    <property type="component" value="Unassembled WGS sequence"/>
</dbReference>
<dbReference type="Pfam" id="PF00005">
    <property type="entry name" value="ABC_tran"/>
    <property type="match status" value="1"/>
</dbReference>
<keyword evidence="4 6" id="KW-0067">ATP-binding</keyword>
<dbReference type="GO" id="GO:0005524">
    <property type="term" value="F:ATP binding"/>
    <property type="evidence" value="ECO:0007669"/>
    <property type="project" value="UniProtKB-KW"/>
</dbReference>
<dbReference type="SUPFAM" id="SSF52540">
    <property type="entry name" value="P-loop containing nucleoside triphosphate hydrolases"/>
    <property type="match status" value="1"/>
</dbReference>
<dbReference type="RefSeq" id="WP_111423293.1">
    <property type="nucleotide sequence ID" value="NZ_NPEX01000486.1"/>
</dbReference>
<dbReference type="InterPro" id="IPR027417">
    <property type="entry name" value="P-loop_NTPase"/>
</dbReference>
<gene>
    <name evidence="6" type="ORF">CH341_30275</name>
</gene>
<comment type="similarity">
    <text evidence="1">Belongs to the ABC transporter superfamily.</text>
</comment>
<dbReference type="InterPro" id="IPR029439">
    <property type="entry name" value="Wzt_C"/>
</dbReference>
<dbReference type="GO" id="GO:0140359">
    <property type="term" value="F:ABC-type transporter activity"/>
    <property type="evidence" value="ECO:0007669"/>
    <property type="project" value="InterPro"/>
</dbReference>
<dbReference type="GO" id="GO:0016020">
    <property type="term" value="C:membrane"/>
    <property type="evidence" value="ECO:0007669"/>
    <property type="project" value="InterPro"/>
</dbReference>
<dbReference type="AlphaFoldDB" id="A0A327KEJ0"/>
<keyword evidence="3" id="KW-0547">Nucleotide-binding</keyword>
<dbReference type="CDD" id="cd10147">
    <property type="entry name" value="Wzt_C-like"/>
    <property type="match status" value="1"/>
</dbReference>
<dbReference type="PANTHER" id="PTHR46743:SF2">
    <property type="entry name" value="TEICHOIC ACIDS EXPORT ATP-BINDING PROTEIN TAGH"/>
    <property type="match status" value="1"/>
</dbReference>
<dbReference type="SMART" id="SM00382">
    <property type="entry name" value="AAA"/>
    <property type="match status" value="1"/>
</dbReference>
<dbReference type="GO" id="GO:0016887">
    <property type="term" value="F:ATP hydrolysis activity"/>
    <property type="evidence" value="ECO:0007669"/>
    <property type="project" value="InterPro"/>
</dbReference>
<dbReference type="InterPro" id="IPR017871">
    <property type="entry name" value="ABC_transporter-like_CS"/>
</dbReference>
<dbReference type="InterPro" id="IPR015860">
    <property type="entry name" value="ABC_transpr_TagH-like"/>
</dbReference>
<keyword evidence="2" id="KW-0813">Transport</keyword>
<evidence type="ECO:0000256" key="1">
    <source>
        <dbReference type="ARBA" id="ARBA00005417"/>
    </source>
</evidence>
<comment type="caution">
    <text evidence="6">The sequence shown here is derived from an EMBL/GenBank/DDBJ whole genome shotgun (WGS) entry which is preliminary data.</text>
</comment>
<dbReference type="EMBL" id="NPEX01000486">
    <property type="protein sequence ID" value="RAI36551.1"/>
    <property type="molecule type" value="Genomic_DNA"/>
</dbReference>
<dbReference type="PROSITE" id="PS50893">
    <property type="entry name" value="ABC_TRANSPORTER_2"/>
    <property type="match status" value="1"/>
</dbReference>
<dbReference type="OrthoDB" id="9778870at2"/>